<dbReference type="GO" id="GO:1901891">
    <property type="term" value="P:regulation of cell septum assembly"/>
    <property type="evidence" value="ECO:0007669"/>
    <property type="project" value="InterPro"/>
</dbReference>
<organism evidence="10 11">
    <name type="scientific">Ilyobacter polytropus (strain ATCC 51220 / DSM 2926 / LMG 16218 / CuHBu1)</name>
    <dbReference type="NCBI Taxonomy" id="572544"/>
    <lineage>
        <taxon>Bacteria</taxon>
        <taxon>Fusobacteriati</taxon>
        <taxon>Fusobacteriota</taxon>
        <taxon>Fusobacteriia</taxon>
        <taxon>Fusobacteriales</taxon>
        <taxon>Fusobacteriaceae</taxon>
        <taxon>Ilyobacter</taxon>
    </lineage>
</organism>
<evidence type="ECO:0000256" key="4">
    <source>
        <dbReference type="ARBA" id="ARBA00023306"/>
    </source>
</evidence>
<dbReference type="InterPro" id="IPR005526">
    <property type="entry name" value="Septum_form_inhib_MinC_C"/>
</dbReference>
<evidence type="ECO:0000313" key="11">
    <source>
        <dbReference type="Proteomes" id="UP000006875"/>
    </source>
</evidence>
<protein>
    <recommendedName>
        <fullName evidence="6">Probable septum site-determining protein MinC</fullName>
    </recommendedName>
</protein>
<dbReference type="STRING" id="572544.Ilyop_1189"/>
<dbReference type="Gene3D" id="3.30.160.540">
    <property type="match status" value="1"/>
</dbReference>
<comment type="function">
    <text evidence="6">Cell division inhibitor that blocks the formation of polar Z ring septums. Rapidly oscillates between the poles of the cell to destabilize FtsZ filaments that have formed before they mature into polar Z rings. Prevents FtsZ polymerization.</text>
</comment>
<dbReference type="GO" id="GO:0000917">
    <property type="term" value="P:division septum assembly"/>
    <property type="evidence" value="ECO:0007669"/>
    <property type="project" value="UniProtKB-KW"/>
</dbReference>
<evidence type="ECO:0000256" key="3">
    <source>
        <dbReference type="ARBA" id="ARBA00023210"/>
    </source>
</evidence>
<dbReference type="InterPro" id="IPR055219">
    <property type="entry name" value="MinC_N_1"/>
</dbReference>
<dbReference type="KEGG" id="ipo:Ilyop_1189"/>
<dbReference type="RefSeq" id="WP_013387637.1">
    <property type="nucleotide sequence ID" value="NC_014632.1"/>
</dbReference>
<dbReference type="PANTHER" id="PTHR34108">
    <property type="entry name" value="SEPTUM SITE-DETERMINING PROTEIN MINC"/>
    <property type="match status" value="1"/>
</dbReference>
<dbReference type="Pfam" id="PF22642">
    <property type="entry name" value="MinC_N_1"/>
    <property type="match status" value="1"/>
</dbReference>
<dbReference type="OrthoDB" id="9790810at2"/>
<evidence type="ECO:0000256" key="1">
    <source>
        <dbReference type="ARBA" id="ARBA00006291"/>
    </source>
</evidence>
<feature type="domain" description="Septum site-determining protein MinC N-terminal" evidence="9">
    <location>
        <begin position="5"/>
        <end position="79"/>
    </location>
</feature>
<dbReference type="GO" id="GO:0000902">
    <property type="term" value="P:cell morphogenesis"/>
    <property type="evidence" value="ECO:0007669"/>
    <property type="project" value="InterPro"/>
</dbReference>
<dbReference type="HAMAP" id="MF_00267">
    <property type="entry name" value="MinC"/>
    <property type="match status" value="1"/>
</dbReference>
<dbReference type="eggNOG" id="COG0850">
    <property type="taxonomic scope" value="Bacteria"/>
</dbReference>
<evidence type="ECO:0000256" key="6">
    <source>
        <dbReference type="HAMAP-Rule" id="MF_00267"/>
    </source>
</evidence>
<dbReference type="GO" id="GO:0051302">
    <property type="term" value="P:regulation of cell division"/>
    <property type="evidence" value="ECO:0007669"/>
    <property type="project" value="InterPro"/>
</dbReference>
<dbReference type="InterPro" id="IPR016098">
    <property type="entry name" value="CAP/MinC_C"/>
</dbReference>
<feature type="coiled-coil region" evidence="7">
    <location>
        <begin position="17"/>
        <end position="62"/>
    </location>
</feature>
<comment type="subunit">
    <text evidence="5 6">Interacts with MinD and FtsZ.</text>
</comment>
<gene>
    <name evidence="6" type="primary">minC</name>
    <name evidence="10" type="ordered locus">Ilyop_1189</name>
</gene>
<accession>E3H8I8</accession>
<evidence type="ECO:0000313" key="10">
    <source>
        <dbReference type="EMBL" id="ADO82970.1"/>
    </source>
</evidence>
<evidence type="ECO:0000256" key="5">
    <source>
        <dbReference type="ARBA" id="ARBA00046874"/>
    </source>
</evidence>
<dbReference type="HOGENOM" id="CLU_048711_2_0_0"/>
<proteinExistence type="inferred from homology"/>
<sequence>MDNYVILKGKEDRLVIHLDAEIDYETLKKNLEEKLREAEKFLKNAKVAIEFSNRSLSEHEENQLVEIIRRESDIQITYIMSNGKSFIGNFIIPETIIDEGVTKFYKGNLRSGQSVHYEGNLVVLGDINPGAIVTAKGNIVVLGYLNGTAYAGIEDEDEAFISALKMNPIQLRIGKNIARNPAEDMLVTNRVKKEGSLEVAYIKDGKMHIEDFNKITLRDIMKI</sequence>
<dbReference type="SUPFAM" id="SSF63848">
    <property type="entry name" value="Cell-division inhibitor MinC, C-terminal domain"/>
    <property type="match status" value="1"/>
</dbReference>
<keyword evidence="7" id="KW-0175">Coiled coil</keyword>
<evidence type="ECO:0000259" key="9">
    <source>
        <dbReference type="Pfam" id="PF22642"/>
    </source>
</evidence>
<name>E3H8I8_ILYPC</name>
<keyword evidence="3 6" id="KW-0717">Septation</keyword>
<feature type="domain" description="Septum formation inhibitor MinC C-terminal" evidence="8">
    <location>
        <begin position="105"/>
        <end position="209"/>
    </location>
</feature>
<evidence type="ECO:0000256" key="2">
    <source>
        <dbReference type="ARBA" id="ARBA00022618"/>
    </source>
</evidence>
<reference evidence="10 11" key="1">
    <citation type="journal article" date="2010" name="Stand. Genomic Sci.">
        <title>Complete genome sequence of Ilyobacter polytropus type strain (CuHbu1).</title>
        <authorList>
            <person name="Sikorski J."/>
            <person name="Chertkov O."/>
            <person name="Lapidus A."/>
            <person name="Nolan M."/>
            <person name="Lucas S."/>
            <person name="Del Rio T.G."/>
            <person name="Tice H."/>
            <person name="Cheng J.F."/>
            <person name="Tapia R."/>
            <person name="Han C."/>
            <person name="Goodwin L."/>
            <person name="Pitluck S."/>
            <person name="Liolios K."/>
            <person name="Ivanova N."/>
            <person name="Mavromatis K."/>
            <person name="Mikhailova N."/>
            <person name="Pati A."/>
            <person name="Chen A."/>
            <person name="Palaniappan K."/>
            <person name="Land M."/>
            <person name="Hauser L."/>
            <person name="Chang Y.J."/>
            <person name="Jeffries C.D."/>
            <person name="Brambilla E."/>
            <person name="Yasawong M."/>
            <person name="Rohde M."/>
            <person name="Pukall R."/>
            <person name="Spring S."/>
            <person name="Goker M."/>
            <person name="Woyke T."/>
            <person name="Bristow J."/>
            <person name="Eisen J.A."/>
            <person name="Markowitz V."/>
            <person name="Hugenholtz P."/>
            <person name="Kyrpides N.C."/>
            <person name="Klenk H.P."/>
        </authorList>
    </citation>
    <scope>NUCLEOTIDE SEQUENCE [LARGE SCALE GENOMIC DNA]</scope>
    <source>
        <strain evidence="11">ATCC 51220 / DSM 2926 / LMG 16218 / CuHBu1</strain>
    </source>
</reference>
<comment type="similarity">
    <text evidence="1 6">Belongs to the MinC family.</text>
</comment>
<evidence type="ECO:0000256" key="7">
    <source>
        <dbReference type="SAM" id="Coils"/>
    </source>
</evidence>
<dbReference type="Pfam" id="PF03775">
    <property type="entry name" value="MinC_C"/>
    <property type="match status" value="1"/>
</dbReference>
<dbReference type="Proteomes" id="UP000006875">
    <property type="component" value="Chromosome"/>
</dbReference>
<keyword evidence="11" id="KW-1185">Reference proteome</keyword>
<keyword evidence="2 6" id="KW-0132">Cell division</keyword>
<dbReference type="EMBL" id="CP002281">
    <property type="protein sequence ID" value="ADO82970.1"/>
    <property type="molecule type" value="Genomic_DNA"/>
</dbReference>
<dbReference type="InterPro" id="IPR013033">
    <property type="entry name" value="MinC"/>
</dbReference>
<dbReference type="InterPro" id="IPR036145">
    <property type="entry name" value="MinC_C_sf"/>
</dbReference>
<dbReference type="PANTHER" id="PTHR34108:SF1">
    <property type="entry name" value="SEPTUM SITE-DETERMINING PROTEIN MINC"/>
    <property type="match status" value="1"/>
</dbReference>
<dbReference type="Gene3D" id="2.160.20.70">
    <property type="match status" value="1"/>
</dbReference>
<keyword evidence="4 6" id="KW-0131">Cell cycle</keyword>
<dbReference type="AlphaFoldDB" id="E3H8I8"/>
<evidence type="ECO:0000259" key="8">
    <source>
        <dbReference type="Pfam" id="PF03775"/>
    </source>
</evidence>